<name>A0A6C0HIF5_9ZZZZ</name>
<evidence type="ECO:0000313" key="1">
    <source>
        <dbReference type="EMBL" id="QHT80421.1"/>
    </source>
</evidence>
<protein>
    <submittedName>
        <fullName evidence="1">Uncharacterized protein</fullName>
    </submittedName>
</protein>
<proteinExistence type="predicted"/>
<dbReference type="EMBL" id="MN739968">
    <property type="protein sequence ID" value="QHT80421.1"/>
    <property type="molecule type" value="Genomic_DNA"/>
</dbReference>
<dbReference type="AlphaFoldDB" id="A0A6C0HIF5"/>
<reference evidence="1" key="1">
    <citation type="journal article" date="2020" name="Nature">
        <title>Giant virus diversity and host interactions through global metagenomics.</title>
        <authorList>
            <person name="Schulz F."/>
            <person name="Roux S."/>
            <person name="Paez-Espino D."/>
            <person name="Jungbluth S."/>
            <person name="Walsh D.A."/>
            <person name="Denef V.J."/>
            <person name="McMahon K.D."/>
            <person name="Konstantinidis K.T."/>
            <person name="Eloe-Fadrosh E.A."/>
            <person name="Kyrpides N.C."/>
            <person name="Woyke T."/>
        </authorList>
    </citation>
    <scope>NUCLEOTIDE SEQUENCE</scope>
    <source>
        <strain evidence="1">GVMAG-M-3300023184-120</strain>
    </source>
</reference>
<accession>A0A6C0HIF5</accession>
<organism evidence="1">
    <name type="scientific">viral metagenome</name>
    <dbReference type="NCBI Taxonomy" id="1070528"/>
    <lineage>
        <taxon>unclassified sequences</taxon>
        <taxon>metagenomes</taxon>
        <taxon>organismal metagenomes</taxon>
    </lineage>
</organism>
<sequence>MDLRVEELNERIWSRNVPDKALAANFDPRPTSTKYSHFGILDRRGITTVPMVETTAHTVGTNFNPGTHRAPPGSIIRDVDIETTLRNQYDVLRHGDNFSAYVPSSNSDLFIVNVASSSTGNGLVSHPGLFRQESHSTFRAEAFSGDLTFGNNTRVQLRNML</sequence>